<dbReference type="EC" id="2.1.1.228" evidence="5 15"/>
<sequence>MKFTFITLFENLVKPYFSDSILKRAIGNKFIEIDFINPRNFTKDKHNKVDNYMIGGGAGLLMFPQPLDESIKFLKEKDKNAHVIFLTPAGKKFNQNDAKRLSKKDHICFVCSRYEGLDERVVELWADEVFCIGDFILTGGELPALCMSDAISRNIPGILGNDMSLEVESFEDNLLEAPSFTKPDNFKSLFVVSEFLKGNHARIHNLKNKMAHCKTRYFRPDLYQKLKPHK</sequence>
<evidence type="ECO:0000256" key="17">
    <source>
        <dbReference type="RuleBase" id="RU003464"/>
    </source>
</evidence>
<evidence type="ECO:0000256" key="11">
    <source>
        <dbReference type="ARBA" id="ARBA00022694"/>
    </source>
</evidence>
<dbReference type="PATRIC" id="fig|199.248.peg.927"/>
<evidence type="ECO:0000256" key="16">
    <source>
        <dbReference type="PIRSR" id="PIRSR000386-1"/>
    </source>
</evidence>
<dbReference type="EMBL" id="CP012541">
    <property type="protein sequence ID" value="ALF47575.1"/>
    <property type="molecule type" value="Genomic_DNA"/>
</dbReference>
<name>A0A0M5MEJ1_9BACT</name>
<comment type="caution">
    <text evidence="15">Lacks conserved residue(s) required for the propagation of feature annotation.</text>
</comment>
<evidence type="ECO:0000256" key="2">
    <source>
        <dbReference type="ARBA" id="ARBA00004496"/>
    </source>
</evidence>
<comment type="similarity">
    <text evidence="3 15 17">Belongs to the RNA methyltransferase TrmD family.</text>
</comment>
<evidence type="ECO:0000313" key="20">
    <source>
        <dbReference type="Proteomes" id="UP000066049"/>
    </source>
</evidence>
<dbReference type="InterPro" id="IPR002649">
    <property type="entry name" value="tRNA_m1G_MeTrfase_TrmD"/>
</dbReference>
<evidence type="ECO:0000256" key="8">
    <source>
        <dbReference type="ARBA" id="ARBA00022603"/>
    </source>
</evidence>
<dbReference type="InterPro" id="IPR016009">
    <property type="entry name" value="tRNA_MeTrfase_TRMD/TRM10"/>
</dbReference>
<dbReference type="PANTHER" id="PTHR46417">
    <property type="entry name" value="TRNA (GUANINE-N(1)-)-METHYLTRANSFERASE"/>
    <property type="match status" value="1"/>
</dbReference>
<comment type="subunit">
    <text evidence="4 15 17">Homodimer.</text>
</comment>
<dbReference type="GO" id="GO:0002939">
    <property type="term" value="P:tRNA N1-guanine methylation"/>
    <property type="evidence" value="ECO:0007669"/>
    <property type="project" value="TreeGrafter"/>
</dbReference>
<dbReference type="InterPro" id="IPR029028">
    <property type="entry name" value="Alpha/beta_knot_MTases"/>
</dbReference>
<dbReference type="Gene3D" id="1.10.1270.20">
    <property type="entry name" value="tRNA(m1g37)methyltransferase, domain 2"/>
    <property type="match status" value="1"/>
</dbReference>
<proteinExistence type="inferred from homology"/>
<dbReference type="PIRSF" id="PIRSF000386">
    <property type="entry name" value="tRNA_mtase"/>
    <property type="match status" value="1"/>
</dbReference>
<dbReference type="KEGG" id="ccoc:CCON33237_0893"/>
<dbReference type="CDD" id="cd18080">
    <property type="entry name" value="TrmD-like"/>
    <property type="match status" value="1"/>
</dbReference>
<dbReference type="GeneID" id="28662569"/>
<evidence type="ECO:0000256" key="4">
    <source>
        <dbReference type="ARBA" id="ARBA00011738"/>
    </source>
</evidence>
<dbReference type="HAMAP" id="MF_00605">
    <property type="entry name" value="TrmD"/>
    <property type="match status" value="1"/>
</dbReference>
<protein>
    <recommendedName>
        <fullName evidence="6 15">tRNA (guanine-N(1)-)-methyltransferase</fullName>
        <ecNumber evidence="5 15">2.1.1.228</ecNumber>
    </recommendedName>
    <alternativeName>
        <fullName evidence="12 15">M1G-methyltransferase</fullName>
    </alternativeName>
    <alternativeName>
        <fullName evidence="13 15">tRNA [GM37] methyltransferase</fullName>
    </alternativeName>
</protein>
<dbReference type="SUPFAM" id="SSF75217">
    <property type="entry name" value="alpha/beta knot"/>
    <property type="match status" value="1"/>
</dbReference>
<evidence type="ECO:0000259" key="18">
    <source>
        <dbReference type="Pfam" id="PF01746"/>
    </source>
</evidence>
<evidence type="ECO:0000256" key="14">
    <source>
        <dbReference type="ARBA" id="ARBA00047783"/>
    </source>
</evidence>
<evidence type="ECO:0000256" key="6">
    <source>
        <dbReference type="ARBA" id="ARBA00014679"/>
    </source>
</evidence>
<dbReference type="InterPro" id="IPR023148">
    <property type="entry name" value="tRNA_m1G_MeTrfase_C_sf"/>
</dbReference>
<comment type="subcellular location">
    <subcellularLocation>
        <location evidence="2 15 17">Cytoplasm</location>
    </subcellularLocation>
</comment>
<keyword evidence="8 15" id="KW-0489">Methyltransferase</keyword>
<gene>
    <name evidence="15 19" type="primary">trmD</name>
    <name evidence="19" type="ORF">CCON33237_0893</name>
</gene>
<keyword evidence="11 15" id="KW-0819">tRNA processing</keyword>
<dbReference type="GO" id="GO:0005829">
    <property type="term" value="C:cytosol"/>
    <property type="evidence" value="ECO:0007669"/>
    <property type="project" value="TreeGrafter"/>
</dbReference>
<dbReference type="Gene3D" id="3.40.1280.10">
    <property type="match status" value="1"/>
</dbReference>
<evidence type="ECO:0000256" key="1">
    <source>
        <dbReference type="ARBA" id="ARBA00002634"/>
    </source>
</evidence>
<organism evidence="19 20">
    <name type="scientific">Campylobacter concisus</name>
    <dbReference type="NCBI Taxonomy" id="199"/>
    <lineage>
        <taxon>Bacteria</taxon>
        <taxon>Pseudomonadati</taxon>
        <taxon>Campylobacterota</taxon>
        <taxon>Epsilonproteobacteria</taxon>
        <taxon>Campylobacterales</taxon>
        <taxon>Campylobacteraceae</taxon>
        <taxon>Campylobacter</taxon>
    </lineage>
</organism>
<accession>A0A0M5MEJ1</accession>
<evidence type="ECO:0000256" key="3">
    <source>
        <dbReference type="ARBA" id="ARBA00007630"/>
    </source>
</evidence>
<evidence type="ECO:0000256" key="10">
    <source>
        <dbReference type="ARBA" id="ARBA00022691"/>
    </source>
</evidence>
<feature type="domain" description="tRNA methyltransferase TRMD/TRM10-type" evidence="18">
    <location>
        <begin position="1"/>
        <end position="225"/>
    </location>
</feature>
<dbReference type="Proteomes" id="UP000066049">
    <property type="component" value="Chromosome"/>
</dbReference>
<reference evidence="20" key="1">
    <citation type="submission" date="2015-08" db="EMBL/GenBank/DDBJ databases">
        <title>Comparative genomics of the Campylobacter concisus group.</title>
        <authorList>
            <person name="Miller W.G."/>
            <person name="Yee E."/>
            <person name="Chapman M.H."/>
            <person name="Huynh S."/>
            <person name="Bono J.L."/>
            <person name="On S.L.W."/>
            <person name="St Leger J."/>
            <person name="Foster G."/>
            <person name="Parker C.T."/>
        </authorList>
    </citation>
    <scope>NUCLEOTIDE SEQUENCE [LARGE SCALE GENOMIC DNA]</scope>
    <source>
        <strain evidence="20">ATCC 33237</strain>
    </source>
</reference>
<dbReference type="NCBIfam" id="TIGR00088">
    <property type="entry name" value="trmD"/>
    <property type="match status" value="1"/>
</dbReference>
<evidence type="ECO:0000313" key="19">
    <source>
        <dbReference type="EMBL" id="ALF47575.1"/>
    </source>
</evidence>
<comment type="function">
    <text evidence="1 15 17">Specifically methylates guanosine-37 in various tRNAs.</text>
</comment>
<evidence type="ECO:0000256" key="15">
    <source>
        <dbReference type="HAMAP-Rule" id="MF_00605"/>
    </source>
</evidence>
<dbReference type="RefSeq" id="WP_054196583.1">
    <property type="nucleotide sequence ID" value="NZ_CABMKQ010000060.1"/>
</dbReference>
<dbReference type="GO" id="GO:0052906">
    <property type="term" value="F:tRNA (guanine(37)-N1)-methyltransferase activity"/>
    <property type="evidence" value="ECO:0007669"/>
    <property type="project" value="UniProtKB-UniRule"/>
</dbReference>
<dbReference type="Pfam" id="PF01746">
    <property type="entry name" value="tRNA_m1G_MT"/>
    <property type="match status" value="1"/>
</dbReference>
<evidence type="ECO:0000256" key="9">
    <source>
        <dbReference type="ARBA" id="ARBA00022679"/>
    </source>
</evidence>
<evidence type="ECO:0000256" key="13">
    <source>
        <dbReference type="ARBA" id="ARBA00033392"/>
    </source>
</evidence>
<evidence type="ECO:0000256" key="5">
    <source>
        <dbReference type="ARBA" id="ARBA00012807"/>
    </source>
</evidence>
<keyword evidence="7 15" id="KW-0963">Cytoplasm</keyword>
<comment type="catalytic activity">
    <reaction evidence="14 15 17">
        <text>guanosine(37) in tRNA + S-adenosyl-L-methionine = N(1)-methylguanosine(37) in tRNA + S-adenosyl-L-homocysteine + H(+)</text>
        <dbReference type="Rhea" id="RHEA:36899"/>
        <dbReference type="Rhea" id="RHEA-COMP:10145"/>
        <dbReference type="Rhea" id="RHEA-COMP:10147"/>
        <dbReference type="ChEBI" id="CHEBI:15378"/>
        <dbReference type="ChEBI" id="CHEBI:57856"/>
        <dbReference type="ChEBI" id="CHEBI:59789"/>
        <dbReference type="ChEBI" id="CHEBI:73542"/>
        <dbReference type="ChEBI" id="CHEBI:74269"/>
        <dbReference type="EC" id="2.1.1.228"/>
    </reaction>
</comment>
<dbReference type="NCBIfam" id="NF000648">
    <property type="entry name" value="PRK00026.1"/>
    <property type="match status" value="1"/>
</dbReference>
<keyword evidence="9 15" id="KW-0808">Transferase</keyword>
<feature type="binding site" evidence="15 16">
    <location>
        <begin position="132"/>
        <end position="137"/>
    </location>
    <ligand>
        <name>S-adenosyl-L-methionine</name>
        <dbReference type="ChEBI" id="CHEBI:59789"/>
    </ligand>
</feature>
<dbReference type="PANTHER" id="PTHR46417:SF1">
    <property type="entry name" value="TRNA (GUANINE-N(1)-)-METHYLTRANSFERASE"/>
    <property type="match status" value="1"/>
</dbReference>
<evidence type="ECO:0000256" key="7">
    <source>
        <dbReference type="ARBA" id="ARBA00022490"/>
    </source>
</evidence>
<dbReference type="AlphaFoldDB" id="A0A0M5MEJ1"/>
<keyword evidence="10 15" id="KW-0949">S-adenosyl-L-methionine</keyword>
<dbReference type="InterPro" id="IPR029026">
    <property type="entry name" value="tRNA_m1G_MTases_N"/>
</dbReference>
<evidence type="ECO:0000256" key="12">
    <source>
        <dbReference type="ARBA" id="ARBA00029736"/>
    </source>
</evidence>